<feature type="domain" description="HPt" evidence="3">
    <location>
        <begin position="17"/>
        <end position="113"/>
    </location>
</feature>
<name>A0ABS7VB87_9GAMM</name>
<feature type="modified residue" description="Phosphohistidine" evidence="2">
    <location>
        <position position="56"/>
    </location>
</feature>
<dbReference type="InterPro" id="IPR008207">
    <property type="entry name" value="Sig_transdc_His_kin_Hpt_dom"/>
</dbReference>
<dbReference type="SUPFAM" id="SSF47226">
    <property type="entry name" value="Histidine-containing phosphotransfer domain, HPT domain"/>
    <property type="match status" value="1"/>
</dbReference>
<dbReference type="Gene3D" id="1.20.120.160">
    <property type="entry name" value="HPT domain"/>
    <property type="match status" value="1"/>
</dbReference>
<dbReference type="Proteomes" id="UP000774958">
    <property type="component" value="Unassembled WGS sequence"/>
</dbReference>
<evidence type="ECO:0000256" key="1">
    <source>
        <dbReference type="ARBA" id="ARBA00023012"/>
    </source>
</evidence>
<reference evidence="4 5" key="1">
    <citation type="submission" date="2021-09" db="EMBL/GenBank/DDBJ databases">
        <title>Aeromonas schubertii isolated from Asian sea bass.</title>
        <authorList>
            <person name="Pinpimai K."/>
        </authorList>
    </citation>
    <scope>NUCLEOTIDE SEQUENCE [LARGE SCALE GENOMIC DNA]</scope>
    <source>
        <strain evidence="4 5">CHULA2021a</strain>
    </source>
</reference>
<evidence type="ECO:0000313" key="5">
    <source>
        <dbReference type="Proteomes" id="UP000774958"/>
    </source>
</evidence>
<dbReference type="Pfam" id="PF01627">
    <property type="entry name" value="Hpt"/>
    <property type="match status" value="1"/>
</dbReference>
<evidence type="ECO:0000313" key="4">
    <source>
        <dbReference type="EMBL" id="MBZ6066650.1"/>
    </source>
</evidence>
<proteinExistence type="predicted"/>
<evidence type="ECO:0000259" key="3">
    <source>
        <dbReference type="PROSITE" id="PS50894"/>
    </source>
</evidence>
<dbReference type="PROSITE" id="PS50894">
    <property type="entry name" value="HPT"/>
    <property type="match status" value="1"/>
</dbReference>
<dbReference type="RefSeq" id="WP_224161160.1">
    <property type="nucleotide sequence ID" value="NZ_JAIRBS010000018.1"/>
</dbReference>
<organism evidence="4 5">
    <name type="scientific">Aeromonas schubertii</name>
    <dbReference type="NCBI Taxonomy" id="652"/>
    <lineage>
        <taxon>Bacteria</taxon>
        <taxon>Pseudomonadati</taxon>
        <taxon>Pseudomonadota</taxon>
        <taxon>Gammaproteobacteria</taxon>
        <taxon>Aeromonadales</taxon>
        <taxon>Aeromonadaceae</taxon>
        <taxon>Aeromonas</taxon>
    </lineage>
</organism>
<dbReference type="EMBL" id="JAIRBT010000012">
    <property type="protein sequence ID" value="MBZ6066650.1"/>
    <property type="molecule type" value="Genomic_DNA"/>
</dbReference>
<keyword evidence="5" id="KW-1185">Reference proteome</keyword>
<sequence length="113" mass="12138">MELLNRGTLQQLERDIGSDMLPVVIRVFLEEVGQQRSQLGALLTAGEVVALGRLAHSIKSSCGSYGAELSQQQAAQIEQRCRSGESVAALESEVDALERSLAEVLSQLSELVA</sequence>
<gene>
    <name evidence="4" type="ORF">LA374_10585</name>
</gene>
<comment type="caution">
    <text evidence="4">The sequence shown here is derived from an EMBL/GenBank/DDBJ whole genome shotgun (WGS) entry which is preliminary data.</text>
</comment>
<keyword evidence="1" id="KW-0902">Two-component regulatory system</keyword>
<protein>
    <submittedName>
        <fullName evidence="4">Hpt domain-containing protein</fullName>
    </submittedName>
</protein>
<dbReference type="SMART" id="SM00073">
    <property type="entry name" value="HPT"/>
    <property type="match status" value="1"/>
</dbReference>
<keyword evidence="2" id="KW-0597">Phosphoprotein</keyword>
<accession>A0ABS7VB87</accession>
<evidence type="ECO:0000256" key="2">
    <source>
        <dbReference type="PROSITE-ProRule" id="PRU00110"/>
    </source>
</evidence>
<dbReference type="InterPro" id="IPR036641">
    <property type="entry name" value="HPT_dom_sf"/>
</dbReference>